<dbReference type="InterPro" id="IPR018171">
    <property type="entry name" value="Pept_tRNA_hydro_CS"/>
</dbReference>
<comment type="similarity">
    <text evidence="5 7 9">Belongs to the PTH family.</text>
</comment>
<dbReference type="PROSITE" id="PS01196">
    <property type="entry name" value="PEPT_TRNA_HYDROL_2"/>
    <property type="match status" value="1"/>
</dbReference>
<organism evidence="11 12">
    <name type="scientific">Temperatibacter marinus</name>
    <dbReference type="NCBI Taxonomy" id="1456591"/>
    <lineage>
        <taxon>Bacteria</taxon>
        <taxon>Pseudomonadati</taxon>
        <taxon>Pseudomonadota</taxon>
        <taxon>Alphaproteobacteria</taxon>
        <taxon>Kordiimonadales</taxon>
        <taxon>Temperatibacteraceae</taxon>
        <taxon>Temperatibacter</taxon>
    </lineage>
</organism>
<dbReference type="GO" id="GO:0005737">
    <property type="term" value="C:cytoplasm"/>
    <property type="evidence" value="ECO:0007669"/>
    <property type="project" value="UniProtKB-SubCell"/>
</dbReference>
<dbReference type="EMBL" id="CP123872">
    <property type="protein sequence ID" value="WND03088.1"/>
    <property type="molecule type" value="Genomic_DNA"/>
</dbReference>
<evidence type="ECO:0000256" key="3">
    <source>
        <dbReference type="ARBA" id="ARBA00022801"/>
    </source>
</evidence>
<feature type="site" description="Discriminates between blocked and unblocked aminoacyl-tRNA" evidence="7">
    <location>
        <position position="9"/>
    </location>
</feature>
<dbReference type="KEGG" id="tmk:QGN29_01750"/>
<dbReference type="InterPro" id="IPR001328">
    <property type="entry name" value="Pept_tRNA_hydro"/>
</dbReference>
<feature type="active site" description="Proton acceptor" evidence="7">
    <location>
        <position position="19"/>
    </location>
</feature>
<gene>
    <name evidence="7 11" type="primary">pth</name>
    <name evidence="11" type="ORF">QGN29_01750</name>
</gene>
<dbReference type="PROSITE" id="PS01195">
    <property type="entry name" value="PEPT_TRNA_HYDROL_1"/>
    <property type="match status" value="1"/>
</dbReference>
<feature type="binding site" evidence="7">
    <location>
        <position position="112"/>
    </location>
    <ligand>
        <name>tRNA</name>
        <dbReference type="ChEBI" id="CHEBI:17843"/>
    </ligand>
</feature>
<sequence>MLLIVGLGNPGSKYERNRHNIGFMAVDAIVRRHNFSEAQKKFQSILHEGRLGGDKVLIIKPQTYMNESGRAVGEAMRFYKLTSADVVVFYDELDLSFAKVKVKVGGGHAGHNGIRSLINHIGADFKRVRMGIDHPGSKAKVHSHVLGDFNSEQLSTVERLNDAIADGIAPLCMGDDAKFLSDLAMKLNPPRKNSKPDPEKMKASQAQKLSGLRERDKKLSAEGPMAAALKALKKD</sequence>
<evidence type="ECO:0000256" key="10">
    <source>
        <dbReference type="SAM" id="MobiDB-lite"/>
    </source>
</evidence>
<dbReference type="EC" id="3.1.1.29" evidence="1 7"/>
<name>A0AA52EG73_9PROT</name>
<dbReference type="Gene3D" id="3.40.50.1470">
    <property type="entry name" value="Peptidyl-tRNA hydrolase"/>
    <property type="match status" value="1"/>
</dbReference>
<keyword evidence="4 7" id="KW-0694">RNA-binding</keyword>
<feature type="binding site" evidence="7">
    <location>
        <position position="66"/>
    </location>
    <ligand>
        <name>tRNA</name>
        <dbReference type="ChEBI" id="CHEBI:17843"/>
    </ligand>
</feature>
<dbReference type="InterPro" id="IPR036416">
    <property type="entry name" value="Pept_tRNA_hydro_sf"/>
</dbReference>
<keyword evidence="2 7" id="KW-0820">tRNA-binding</keyword>
<dbReference type="RefSeq" id="WP_310798937.1">
    <property type="nucleotide sequence ID" value="NZ_CP123872.1"/>
</dbReference>
<dbReference type="NCBIfam" id="TIGR00447">
    <property type="entry name" value="pth"/>
    <property type="match status" value="1"/>
</dbReference>
<evidence type="ECO:0000256" key="4">
    <source>
        <dbReference type="ARBA" id="ARBA00022884"/>
    </source>
</evidence>
<dbReference type="CDD" id="cd00462">
    <property type="entry name" value="PTH"/>
    <property type="match status" value="1"/>
</dbReference>
<dbReference type="GO" id="GO:0006515">
    <property type="term" value="P:protein quality control for misfolded or incompletely synthesized proteins"/>
    <property type="evidence" value="ECO:0007669"/>
    <property type="project" value="UniProtKB-UniRule"/>
</dbReference>
<comment type="subcellular location">
    <subcellularLocation>
        <location evidence="7">Cytoplasm</location>
    </subcellularLocation>
</comment>
<comment type="subunit">
    <text evidence="7">Monomer.</text>
</comment>
<evidence type="ECO:0000256" key="6">
    <source>
        <dbReference type="ARBA" id="ARBA00050038"/>
    </source>
</evidence>
<dbReference type="GO" id="GO:0000049">
    <property type="term" value="F:tRNA binding"/>
    <property type="evidence" value="ECO:0007669"/>
    <property type="project" value="UniProtKB-UniRule"/>
</dbReference>
<evidence type="ECO:0000256" key="8">
    <source>
        <dbReference type="RuleBase" id="RU000673"/>
    </source>
</evidence>
<dbReference type="PANTHER" id="PTHR17224:SF1">
    <property type="entry name" value="PEPTIDYL-TRNA HYDROLASE"/>
    <property type="match status" value="1"/>
</dbReference>
<keyword evidence="12" id="KW-1185">Reference proteome</keyword>
<dbReference type="FunFam" id="3.40.50.1470:FF:000001">
    <property type="entry name" value="Peptidyl-tRNA hydrolase"/>
    <property type="match status" value="1"/>
</dbReference>
<comment type="function">
    <text evidence="7">Hydrolyzes ribosome-free peptidyl-tRNAs (with 1 or more amino acids incorporated), which drop off the ribosome during protein synthesis, or as a result of ribosome stalling.</text>
</comment>
<dbReference type="PANTHER" id="PTHR17224">
    <property type="entry name" value="PEPTIDYL-TRNA HYDROLASE"/>
    <property type="match status" value="1"/>
</dbReference>
<feature type="binding site" evidence="7">
    <location>
        <position position="64"/>
    </location>
    <ligand>
        <name>tRNA</name>
        <dbReference type="ChEBI" id="CHEBI:17843"/>
    </ligand>
</feature>
<comment type="function">
    <text evidence="7">Catalyzes the release of premature peptidyl moieties from peptidyl-tRNA molecules trapped in stalled 50S ribosomal subunits, and thus maintains levels of free tRNAs and 50S ribosomes.</text>
</comment>
<dbReference type="Proteomes" id="UP001268683">
    <property type="component" value="Chromosome"/>
</dbReference>
<proteinExistence type="inferred from homology"/>
<reference evidence="11" key="1">
    <citation type="submission" date="2023-04" db="EMBL/GenBank/DDBJ databases">
        <title>Complete genome sequence of Temperatibacter marinus.</title>
        <authorList>
            <person name="Rong J.-C."/>
            <person name="Yi M.-L."/>
            <person name="Zhao Q."/>
        </authorList>
    </citation>
    <scope>NUCLEOTIDE SEQUENCE</scope>
    <source>
        <strain evidence="11">NBRC 110045</strain>
    </source>
</reference>
<keyword evidence="3 7" id="KW-0378">Hydrolase</keyword>
<dbReference type="AlphaFoldDB" id="A0AA52EG73"/>
<comment type="catalytic activity">
    <reaction evidence="7 8">
        <text>an N-acyl-L-alpha-aminoacyl-tRNA + H2O = an N-acyl-L-amino acid + a tRNA + H(+)</text>
        <dbReference type="Rhea" id="RHEA:54448"/>
        <dbReference type="Rhea" id="RHEA-COMP:10123"/>
        <dbReference type="Rhea" id="RHEA-COMP:13883"/>
        <dbReference type="ChEBI" id="CHEBI:15377"/>
        <dbReference type="ChEBI" id="CHEBI:15378"/>
        <dbReference type="ChEBI" id="CHEBI:59874"/>
        <dbReference type="ChEBI" id="CHEBI:78442"/>
        <dbReference type="ChEBI" id="CHEBI:138191"/>
        <dbReference type="EC" id="3.1.1.29"/>
    </reaction>
</comment>
<evidence type="ECO:0000256" key="9">
    <source>
        <dbReference type="RuleBase" id="RU004320"/>
    </source>
</evidence>
<evidence type="ECO:0000313" key="11">
    <source>
        <dbReference type="EMBL" id="WND03088.1"/>
    </source>
</evidence>
<evidence type="ECO:0000256" key="1">
    <source>
        <dbReference type="ARBA" id="ARBA00013260"/>
    </source>
</evidence>
<dbReference type="SUPFAM" id="SSF53178">
    <property type="entry name" value="Peptidyl-tRNA hydrolase-like"/>
    <property type="match status" value="1"/>
</dbReference>
<feature type="binding site" evidence="7">
    <location>
        <position position="14"/>
    </location>
    <ligand>
        <name>tRNA</name>
        <dbReference type="ChEBI" id="CHEBI:17843"/>
    </ligand>
</feature>
<evidence type="ECO:0000256" key="7">
    <source>
        <dbReference type="HAMAP-Rule" id="MF_00083"/>
    </source>
</evidence>
<feature type="region of interest" description="Disordered" evidence="10">
    <location>
        <begin position="188"/>
        <end position="235"/>
    </location>
</feature>
<accession>A0AA52EG73</accession>
<dbReference type="HAMAP" id="MF_00083">
    <property type="entry name" value="Pept_tRNA_hydro_bact"/>
    <property type="match status" value="1"/>
</dbReference>
<protein>
    <recommendedName>
        <fullName evidence="6 7">Peptidyl-tRNA hydrolase</fullName>
        <shortName evidence="7">Pth</shortName>
        <ecNumber evidence="1 7">3.1.1.29</ecNumber>
    </recommendedName>
</protein>
<dbReference type="GO" id="GO:0004045">
    <property type="term" value="F:peptidyl-tRNA hydrolase activity"/>
    <property type="evidence" value="ECO:0007669"/>
    <property type="project" value="UniProtKB-UniRule"/>
</dbReference>
<evidence type="ECO:0000256" key="2">
    <source>
        <dbReference type="ARBA" id="ARBA00022555"/>
    </source>
</evidence>
<dbReference type="Pfam" id="PF01195">
    <property type="entry name" value="Pept_tRNA_hydro"/>
    <property type="match status" value="1"/>
</dbReference>
<evidence type="ECO:0000256" key="5">
    <source>
        <dbReference type="ARBA" id="ARBA00038063"/>
    </source>
</evidence>
<keyword evidence="7" id="KW-0963">Cytoplasm</keyword>
<feature type="compositionally biased region" description="Basic and acidic residues" evidence="10">
    <location>
        <begin position="211"/>
        <end position="220"/>
    </location>
</feature>
<dbReference type="GO" id="GO:0072344">
    <property type="term" value="P:rescue of stalled ribosome"/>
    <property type="evidence" value="ECO:0007669"/>
    <property type="project" value="UniProtKB-UniRule"/>
</dbReference>
<evidence type="ECO:0000313" key="12">
    <source>
        <dbReference type="Proteomes" id="UP001268683"/>
    </source>
</evidence>
<feature type="site" description="Stabilizes the basic form of H active site to accept a proton" evidence="7">
    <location>
        <position position="91"/>
    </location>
</feature>